<dbReference type="RefSeq" id="WP_136531058.1">
    <property type="nucleotide sequence ID" value="NZ_STGX01000014.1"/>
</dbReference>
<evidence type="ECO:0000313" key="3">
    <source>
        <dbReference type="Proteomes" id="UP000305792"/>
    </source>
</evidence>
<proteinExistence type="predicted"/>
<comment type="caution">
    <text evidence="2">The sequence shown here is derived from an EMBL/GenBank/DDBJ whole genome shotgun (WGS) entry which is preliminary data.</text>
</comment>
<keyword evidence="2" id="KW-0808">Transferase</keyword>
<dbReference type="Gene3D" id="3.40.50.150">
    <property type="entry name" value="Vaccinia Virus protein VP39"/>
    <property type="match status" value="1"/>
</dbReference>
<name>A0A4S8PDR5_9ACTN</name>
<dbReference type="SUPFAM" id="SSF53335">
    <property type="entry name" value="S-adenosyl-L-methionine-dependent methyltransferases"/>
    <property type="match status" value="1"/>
</dbReference>
<sequence length="357" mass="39302">MSPIHRPARTRKYEATFLPGLRYALADEIRSTLPRATEPIPVPGRNDALAFAYPGPTTDLRRLRTAVAAFLVLRFGIAKPASLLRRENLRRIADAAEALARQCHDDPPRSFRIEAAGSDSAVFRRIAEDLASATGLPYRRHNGDLVVRVRRSPDADGWDVLVRTTTRPLSARRWRVADYPGAANATIAAAIAQTVPDRPRVLNLMCGSGTLLIERLLHSGTRESVGVDHDEAAILACKANLNAANLTGRAQLLTADITEPGLLKGRKFDAILADPPWGTITGSHATNGALYEHLLTAARNLAAPQARLTVLTHEIRLMERLLPRFRSDWRVEEVHKVFQKGHHPRIYVLGAIGPKTK</sequence>
<dbReference type="Proteomes" id="UP000305792">
    <property type="component" value="Unassembled WGS sequence"/>
</dbReference>
<dbReference type="AlphaFoldDB" id="A0A4S8PDR5"/>
<dbReference type="OrthoDB" id="9791556at2"/>
<dbReference type="EMBL" id="STGX01000014">
    <property type="protein sequence ID" value="THV26429.1"/>
    <property type="molecule type" value="Genomic_DNA"/>
</dbReference>
<dbReference type="GO" id="GO:0030488">
    <property type="term" value="P:tRNA methylation"/>
    <property type="evidence" value="ECO:0007669"/>
    <property type="project" value="TreeGrafter"/>
</dbReference>
<evidence type="ECO:0000259" key="1">
    <source>
        <dbReference type="Pfam" id="PF01170"/>
    </source>
</evidence>
<accession>A0A4S8PDR5</accession>
<dbReference type="PANTHER" id="PTHR14911">
    <property type="entry name" value="THUMP DOMAIN-CONTAINING"/>
    <property type="match status" value="1"/>
</dbReference>
<evidence type="ECO:0000313" key="2">
    <source>
        <dbReference type="EMBL" id="THV26429.1"/>
    </source>
</evidence>
<dbReference type="PROSITE" id="PS00092">
    <property type="entry name" value="N6_MTASE"/>
    <property type="match status" value="1"/>
</dbReference>
<reference evidence="2 3" key="1">
    <citation type="journal article" date="2018" name="Int. J. Syst. Evol. Microbiol.">
        <title>Glycomyces paridis sp. nov., isolated from the medicinal plant Paris polyphylla.</title>
        <authorList>
            <person name="Fang X.M."/>
            <person name="Bai J.L."/>
            <person name="Su J."/>
            <person name="Zhao L.L."/>
            <person name="Liu H.Y."/>
            <person name="Ma B.P."/>
            <person name="Zhang Y.Q."/>
            <person name="Yu L.Y."/>
        </authorList>
    </citation>
    <scope>NUCLEOTIDE SEQUENCE [LARGE SCALE GENOMIC DNA]</scope>
    <source>
        <strain evidence="2 3">CPCC 204357</strain>
    </source>
</reference>
<gene>
    <name evidence="2" type="ORF">E9998_17860</name>
</gene>
<protein>
    <submittedName>
        <fullName evidence="2">RNA methyltransferase</fullName>
    </submittedName>
</protein>
<dbReference type="Pfam" id="PF01170">
    <property type="entry name" value="UPF0020"/>
    <property type="match status" value="1"/>
</dbReference>
<keyword evidence="3" id="KW-1185">Reference proteome</keyword>
<keyword evidence="2" id="KW-0489">Methyltransferase</keyword>
<dbReference type="PANTHER" id="PTHR14911:SF13">
    <property type="entry name" value="TRNA (GUANINE(6)-N2)-METHYLTRANSFERASE THUMP3"/>
    <property type="match status" value="1"/>
</dbReference>
<dbReference type="InterPro" id="IPR029063">
    <property type="entry name" value="SAM-dependent_MTases_sf"/>
</dbReference>
<dbReference type="GO" id="GO:0003676">
    <property type="term" value="F:nucleic acid binding"/>
    <property type="evidence" value="ECO:0007669"/>
    <property type="project" value="InterPro"/>
</dbReference>
<dbReference type="InterPro" id="IPR002052">
    <property type="entry name" value="DNA_methylase_N6_adenine_CS"/>
</dbReference>
<organism evidence="2 3">
    <name type="scientific">Glycomyces paridis</name>
    <dbReference type="NCBI Taxonomy" id="2126555"/>
    <lineage>
        <taxon>Bacteria</taxon>
        <taxon>Bacillati</taxon>
        <taxon>Actinomycetota</taxon>
        <taxon>Actinomycetes</taxon>
        <taxon>Glycomycetales</taxon>
        <taxon>Glycomycetaceae</taxon>
        <taxon>Glycomyces</taxon>
    </lineage>
</organism>
<dbReference type="InterPro" id="IPR000241">
    <property type="entry name" value="RlmKL-like_Mtase"/>
</dbReference>
<dbReference type="GO" id="GO:0016423">
    <property type="term" value="F:tRNA (guanine) methyltransferase activity"/>
    <property type="evidence" value="ECO:0007669"/>
    <property type="project" value="TreeGrafter"/>
</dbReference>
<feature type="domain" description="Ribosomal RNA large subunit methyltransferase K/L-like methyltransferase" evidence="1">
    <location>
        <begin position="172"/>
        <end position="343"/>
    </location>
</feature>
<dbReference type="CDD" id="cd02440">
    <property type="entry name" value="AdoMet_MTases"/>
    <property type="match status" value="1"/>
</dbReference>